<evidence type="ECO:0000313" key="2">
    <source>
        <dbReference type="EMBL" id="MBB6228800.1"/>
    </source>
</evidence>
<gene>
    <name evidence="2" type="ORF">FHS79_002991</name>
</gene>
<accession>A0A841L8P5</accession>
<dbReference type="EMBL" id="JACIIV010000024">
    <property type="protein sequence ID" value="MBB6228800.1"/>
    <property type="molecule type" value="Genomic_DNA"/>
</dbReference>
<dbReference type="RefSeq" id="WP_184201787.1">
    <property type="nucleotide sequence ID" value="NZ_JACIIV010000024.1"/>
</dbReference>
<reference evidence="2 3" key="1">
    <citation type="submission" date="2020-08" db="EMBL/GenBank/DDBJ databases">
        <title>Genomic Encyclopedia of Type Strains, Phase IV (KMG-IV): sequencing the most valuable type-strain genomes for metagenomic binning, comparative biology and taxonomic classification.</title>
        <authorList>
            <person name="Goeker M."/>
        </authorList>
    </citation>
    <scope>NUCLEOTIDE SEQUENCE [LARGE SCALE GENOMIC DNA]</scope>
    <source>
        <strain evidence="2 3">DSM 102189</strain>
    </source>
</reference>
<proteinExistence type="predicted"/>
<evidence type="ECO:0000256" key="1">
    <source>
        <dbReference type="SAM" id="MobiDB-lite"/>
    </source>
</evidence>
<comment type="caution">
    <text evidence="2">The sequence shown here is derived from an EMBL/GenBank/DDBJ whole genome shotgun (WGS) entry which is preliminary data.</text>
</comment>
<name>A0A841L8P5_9SPHN</name>
<sequence>MDFEYRTLVMAVLLVGGALFLASCTAIGTGRATLIRADRPVDQSGQTIYTGREFDHLLVQPAPKFSGKLTGKISEQAWGEYRRSIYGNETGTAANIAVSARDQSVTPAIVPLDAIRSNTGDIAKVLLDPKLSAQQKDKLIIQLRDSLLSAPESPSRLVQHGQTPTGSIVYHYFPQLTLDLTGTLQSADALDRFDFIAAAIRIPGNSKARFINFAPKAADLFDFTLGQLKQSASATAKADAGRTGSDVEKAGSTPAVGSTAAQESTRGASFGAGLNFALSDELTRDLRSSLEARSAGILDNGKLFLVELRSNDQRRIAGTYNFDVMLEVPSDIEKSTAESPVAYTLSNPQETEVMAEVRVVGIIRHVARSGQTGIFKKAPEPLNDDVFREVVVRDMLVPLWSFNNIPLAQIAENFNLTVLANEDDASFSVLDEASKVIGYGTGRFNRLSIPAGTKARIAFNPINRVTTNQAFILEAPAQSVEAGATPVVAVGAYTTRKPE</sequence>
<feature type="region of interest" description="Disordered" evidence="1">
    <location>
        <begin position="236"/>
        <end position="264"/>
    </location>
</feature>
<protein>
    <submittedName>
        <fullName evidence="2">Uncharacterized protein</fullName>
    </submittedName>
</protein>
<organism evidence="2 3">
    <name type="scientific">Polymorphobacter multimanifer</name>
    <dbReference type="NCBI Taxonomy" id="1070431"/>
    <lineage>
        <taxon>Bacteria</taxon>
        <taxon>Pseudomonadati</taxon>
        <taxon>Pseudomonadota</taxon>
        <taxon>Alphaproteobacteria</taxon>
        <taxon>Sphingomonadales</taxon>
        <taxon>Sphingosinicellaceae</taxon>
        <taxon>Polymorphobacter</taxon>
    </lineage>
</organism>
<evidence type="ECO:0000313" key="3">
    <source>
        <dbReference type="Proteomes" id="UP000538147"/>
    </source>
</evidence>
<dbReference type="PROSITE" id="PS51257">
    <property type="entry name" value="PROKAR_LIPOPROTEIN"/>
    <property type="match status" value="1"/>
</dbReference>
<dbReference type="Proteomes" id="UP000538147">
    <property type="component" value="Unassembled WGS sequence"/>
</dbReference>
<dbReference type="AlphaFoldDB" id="A0A841L8P5"/>
<feature type="compositionally biased region" description="Polar residues" evidence="1">
    <location>
        <begin position="255"/>
        <end position="264"/>
    </location>
</feature>
<keyword evidence="3" id="KW-1185">Reference proteome</keyword>